<feature type="transmembrane region" description="Helical" evidence="1">
    <location>
        <begin position="220"/>
        <end position="242"/>
    </location>
</feature>
<dbReference type="RefSeq" id="WP_188757291.1">
    <property type="nucleotide sequence ID" value="NZ_BMJY01000027.1"/>
</dbReference>
<feature type="transmembrane region" description="Helical" evidence="1">
    <location>
        <begin position="103"/>
        <end position="127"/>
    </location>
</feature>
<protein>
    <submittedName>
        <fullName evidence="2">Uncharacterized protein</fullName>
    </submittedName>
</protein>
<feature type="transmembrane region" description="Helical" evidence="1">
    <location>
        <begin position="73"/>
        <end position="91"/>
    </location>
</feature>
<dbReference type="Proteomes" id="UP000657592">
    <property type="component" value="Unassembled WGS sequence"/>
</dbReference>
<organism evidence="2 3">
    <name type="scientific">Microbacterium album</name>
    <dbReference type="NCBI Taxonomy" id="2053191"/>
    <lineage>
        <taxon>Bacteria</taxon>
        <taxon>Bacillati</taxon>
        <taxon>Actinomycetota</taxon>
        <taxon>Actinomycetes</taxon>
        <taxon>Micrococcales</taxon>
        <taxon>Microbacteriaceae</taxon>
        <taxon>Microbacterium</taxon>
    </lineage>
</organism>
<reference evidence="2" key="2">
    <citation type="submission" date="2020-09" db="EMBL/GenBank/DDBJ databases">
        <authorList>
            <person name="Sun Q."/>
            <person name="Zhou Y."/>
        </authorList>
    </citation>
    <scope>NUCLEOTIDE SEQUENCE</scope>
    <source>
        <strain evidence="2">CGMCC 1.15794</strain>
    </source>
</reference>
<feature type="transmembrane region" description="Helical" evidence="1">
    <location>
        <begin position="31"/>
        <end position="53"/>
    </location>
</feature>
<proteinExistence type="predicted"/>
<name>A0A917IIG6_9MICO</name>
<sequence length="247" mass="27016">MTAVQERAQRPTSPARTLNVVRLQFINRQTFVWVPLIVLGGAWTIMLLIFWIVDTASGGAARGVVVNGAAQAPLWYFLVVGTQAMTLTFPFSQAMSLTRREFFVGSLAAAAVSAAGIAVLFVLIGLLELATDGYGVRGHFAYLEWVWEAGPLAAWLAYFTMTMLFFVVGFWFSTLYKRFSSVGLTLAILAVTLLLVGFAALVTFQQAWPQVWQWILDTGALGLTLWGILLTAVLAAGSYLTLRRLPA</sequence>
<dbReference type="EMBL" id="BMJY01000027">
    <property type="protein sequence ID" value="GGH51444.1"/>
    <property type="molecule type" value="Genomic_DNA"/>
</dbReference>
<gene>
    <name evidence="2" type="ORF">GCM10010921_30860</name>
</gene>
<keyword evidence="1" id="KW-0472">Membrane</keyword>
<keyword evidence="3" id="KW-1185">Reference proteome</keyword>
<feature type="transmembrane region" description="Helical" evidence="1">
    <location>
        <begin position="184"/>
        <end position="208"/>
    </location>
</feature>
<keyword evidence="1" id="KW-1133">Transmembrane helix</keyword>
<evidence type="ECO:0000313" key="3">
    <source>
        <dbReference type="Proteomes" id="UP000657592"/>
    </source>
</evidence>
<evidence type="ECO:0000256" key="1">
    <source>
        <dbReference type="SAM" id="Phobius"/>
    </source>
</evidence>
<comment type="caution">
    <text evidence="2">The sequence shown here is derived from an EMBL/GenBank/DDBJ whole genome shotgun (WGS) entry which is preliminary data.</text>
</comment>
<reference evidence="2" key="1">
    <citation type="journal article" date="2014" name="Int. J. Syst. Evol. Microbiol.">
        <title>Complete genome sequence of Corynebacterium casei LMG S-19264T (=DSM 44701T), isolated from a smear-ripened cheese.</title>
        <authorList>
            <consortium name="US DOE Joint Genome Institute (JGI-PGF)"/>
            <person name="Walter F."/>
            <person name="Albersmeier A."/>
            <person name="Kalinowski J."/>
            <person name="Ruckert C."/>
        </authorList>
    </citation>
    <scope>NUCLEOTIDE SEQUENCE</scope>
    <source>
        <strain evidence="2">CGMCC 1.15794</strain>
    </source>
</reference>
<keyword evidence="1" id="KW-0812">Transmembrane</keyword>
<accession>A0A917IIG6</accession>
<dbReference type="AlphaFoldDB" id="A0A917IIG6"/>
<feature type="transmembrane region" description="Helical" evidence="1">
    <location>
        <begin position="152"/>
        <end position="172"/>
    </location>
</feature>
<evidence type="ECO:0000313" key="2">
    <source>
        <dbReference type="EMBL" id="GGH51444.1"/>
    </source>
</evidence>